<gene>
    <name evidence="2" type="ORF">ACFOSS_12375</name>
</gene>
<protein>
    <submittedName>
        <fullName evidence="2">DUF3465 domain-containing protein</fullName>
    </submittedName>
</protein>
<evidence type="ECO:0000313" key="2">
    <source>
        <dbReference type="EMBL" id="MFC3914261.1"/>
    </source>
</evidence>
<dbReference type="Pfam" id="PF11948">
    <property type="entry name" value="DUF3465"/>
    <property type="match status" value="1"/>
</dbReference>
<name>A0ABV8CQ83_9GAMM</name>
<keyword evidence="1" id="KW-1133">Transmembrane helix</keyword>
<keyword evidence="1" id="KW-0812">Transmembrane</keyword>
<dbReference type="EMBL" id="JBHSAF010000014">
    <property type="protein sequence ID" value="MFC3914261.1"/>
    <property type="molecule type" value="Genomic_DNA"/>
</dbReference>
<evidence type="ECO:0000256" key="1">
    <source>
        <dbReference type="SAM" id="Phobius"/>
    </source>
</evidence>
<dbReference type="RefSeq" id="WP_377152947.1">
    <property type="nucleotide sequence ID" value="NZ_JBHSAF010000014.1"/>
</dbReference>
<dbReference type="PROSITE" id="PS51257">
    <property type="entry name" value="PROKAR_LIPOPROTEIN"/>
    <property type="match status" value="1"/>
</dbReference>
<feature type="transmembrane region" description="Helical" evidence="1">
    <location>
        <begin position="6"/>
        <end position="25"/>
    </location>
</feature>
<evidence type="ECO:0000313" key="3">
    <source>
        <dbReference type="Proteomes" id="UP001595692"/>
    </source>
</evidence>
<dbReference type="InterPro" id="IPR021856">
    <property type="entry name" value="DUF3465"/>
</dbReference>
<comment type="caution">
    <text evidence="2">The sequence shown here is derived from an EMBL/GenBank/DDBJ whole genome shotgun (WGS) entry which is preliminary data.</text>
</comment>
<accession>A0ABV8CQ83</accession>
<keyword evidence="3" id="KW-1185">Reference proteome</keyword>
<organism evidence="2 3">
    <name type="scientific">Pseudaeromonas sharmana</name>
    <dbReference type="NCBI Taxonomy" id="328412"/>
    <lineage>
        <taxon>Bacteria</taxon>
        <taxon>Pseudomonadati</taxon>
        <taxon>Pseudomonadota</taxon>
        <taxon>Gammaproteobacteria</taxon>
        <taxon>Aeromonadales</taxon>
        <taxon>Aeromonadaceae</taxon>
        <taxon>Pseudaeromonas</taxon>
    </lineage>
</organism>
<proteinExistence type="predicted"/>
<dbReference type="Proteomes" id="UP001595692">
    <property type="component" value="Unassembled WGS sequence"/>
</dbReference>
<sequence length="154" mass="17567">MNRKVVYVVAVVALMALGCIGVKWIRQQAVVAAQNAPWRQLAKKDEQRLLEAYQKRQQHVQVAVTGRVIKLLPDHENRPRHQRFLIEVGNGMTLQVAHNLDLAPRVPGLEYGNQISAAGEYSWNEQGGVLLWTHRDKEGQHPDGWLEFNGVRYQ</sequence>
<keyword evidence="1" id="KW-0472">Membrane</keyword>
<reference evidence="3" key="1">
    <citation type="journal article" date="2019" name="Int. J. Syst. Evol. Microbiol.">
        <title>The Global Catalogue of Microorganisms (GCM) 10K type strain sequencing project: providing services to taxonomists for standard genome sequencing and annotation.</title>
        <authorList>
            <consortium name="The Broad Institute Genomics Platform"/>
            <consortium name="The Broad Institute Genome Sequencing Center for Infectious Disease"/>
            <person name="Wu L."/>
            <person name="Ma J."/>
        </authorList>
    </citation>
    <scope>NUCLEOTIDE SEQUENCE [LARGE SCALE GENOMIC DNA]</scope>
    <source>
        <strain evidence="3">CCUG 54939</strain>
    </source>
</reference>